<sequence length="84" mass="9404">MRKWPFSSEGKSNTSDLGCQSCYGEASNNGWVNTYSTEILFYKSANPHLNAQNVRPPIQLTAFNVMIQLVKNLLQLEIQAILAV</sequence>
<keyword evidence="2" id="KW-1185">Reference proteome</keyword>
<accession>A0A078AIJ4</accession>
<name>A0A078AIJ4_STYLE</name>
<dbReference type="AlphaFoldDB" id="A0A078AIJ4"/>
<dbReference type="InParanoid" id="A0A078AIJ4"/>
<evidence type="ECO:0000313" key="2">
    <source>
        <dbReference type="Proteomes" id="UP000039865"/>
    </source>
</evidence>
<organism evidence="1 2">
    <name type="scientific">Stylonychia lemnae</name>
    <name type="common">Ciliate</name>
    <dbReference type="NCBI Taxonomy" id="5949"/>
    <lineage>
        <taxon>Eukaryota</taxon>
        <taxon>Sar</taxon>
        <taxon>Alveolata</taxon>
        <taxon>Ciliophora</taxon>
        <taxon>Intramacronucleata</taxon>
        <taxon>Spirotrichea</taxon>
        <taxon>Stichotrichia</taxon>
        <taxon>Sporadotrichida</taxon>
        <taxon>Oxytrichidae</taxon>
        <taxon>Stylonychinae</taxon>
        <taxon>Stylonychia</taxon>
    </lineage>
</organism>
<reference evidence="1 2" key="1">
    <citation type="submission" date="2014-06" db="EMBL/GenBank/DDBJ databases">
        <authorList>
            <person name="Swart Estienne"/>
        </authorList>
    </citation>
    <scope>NUCLEOTIDE SEQUENCE [LARGE SCALE GENOMIC DNA]</scope>
    <source>
        <strain evidence="1 2">130c</strain>
    </source>
</reference>
<protein>
    <submittedName>
        <fullName evidence="1">Uncharacterized protein</fullName>
    </submittedName>
</protein>
<dbReference type="EMBL" id="CCKQ01010546">
    <property type="protein sequence ID" value="CDW82075.1"/>
    <property type="molecule type" value="Genomic_DNA"/>
</dbReference>
<proteinExistence type="predicted"/>
<gene>
    <name evidence="1" type="primary">Contig5509.g5897</name>
    <name evidence="1" type="ORF">STYLEM_11102</name>
</gene>
<evidence type="ECO:0000313" key="1">
    <source>
        <dbReference type="EMBL" id="CDW82075.1"/>
    </source>
</evidence>
<dbReference type="Proteomes" id="UP000039865">
    <property type="component" value="Unassembled WGS sequence"/>
</dbReference>